<evidence type="ECO:0000259" key="1">
    <source>
        <dbReference type="Pfam" id="PF03068"/>
    </source>
</evidence>
<dbReference type="Pfam" id="PF03068">
    <property type="entry name" value="PAD"/>
    <property type="match status" value="1"/>
</dbReference>
<comment type="caution">
    <text evidence="2">The sequence shown here is derived from an EMBL/GenBank/DDBJ whole genome shotgun (WGS) entry which is preliminary data.</text>
</comment>
<feature type="domain" description="Protein-arginine deiminase C-terminal" evidence="1">
    <location>
        <begin position="201"/>
        <end position="577"/>
    </location>
</feature>
<dbReference type="GO" id="GO:0005509">
    <property type="term" value="F:calcium ion binding"/>
    <property type="evidence" value="ECO:0007669"/>
    <property type="project" value="InterPro"/>
</dbReference>
<protein>
    <recommendedName>
        <fullName evidence="1">Protein-arginine deiminase C-terminal domain-containing protein</fullName>
    </recommendedName>
</protein>
<dbReference type="GO" id="GO:0004668">
    <property type="term" value="F:protein-arginine deiminase activity"/>
    <property type="evidence" value="ECO:0007669"/>
    <property type="project" value="InterPro"/>
</dbReference>
<dbReference type="PANTHER" id="PTHR10837:SF8">
    <property type="entry name" value="PROTEIN-ARGININE DEIMINASE"/>
    <property type="match status" value="1"/>
</dbReference>
<reference evidence="2 3" key="1">
    <citation type="submission" date="2019-09" db="EMBL/GenBank/DDBJ databases">
        <authorList>
            <person name="Wang X."/>
        </authorList>
    </citation>
    <scope>NUCLEOTIDE SEQUENCE [LARGE SCALE GENOMIC DNA]</scope>
    <source>
        <strain evidence="2 3">CICC 11023</strain>
    </source>
</reference>
<dbReference type="InterPro" id="IPR018247">
    <property type="entry name" value="EF_Hand_1_Ca_BS"/>
</dbReference>
<gene>
    <name evidence="2" type="ORF">F3087_07040</name>
</gene>
<dbReference type="Gene3D" id="3.75.10.10">
    <property type="entry name" value="L-arginine/glycine Amidinotransferase, Chain A"/>
    <property type="match status" value="1"/>
</dbReference>
<accession>A0A5N0EH88</accession>
<dbReference type="AlphaFoldDB" id="A0A5N0EH88"/>
<dbReference type="SUPFAM" id="SSF55909">
    <property type="entry name" value="Pentein"/>
    <property type="match status" value="1"/>
</dbReference>
<evidence type="ECO:0000313" key="2">
    <source>
        <dbReference type="EMBL" id="KAA8888767.1"/>
    </source>
</evidence>
<dbReference type="EMBL" id="VXLC01000003">
    <property type="protein sequence ID" value="KAA8888767.1"/>
    <property type="molecule type" value="Genomic_DNA"/>
</dbReference>
<name>A0A5N0EH88_9NOCA</name>
<dbReference type="PANTHER" id="PTHR10837">
    <property type="entry name" value="PEPTIDYLARGININE DEIMINASE"/>
    <property type="match status" value="1"/>
</dbReference>
<dbReference type="InterPro" id="IPR036556">
    <property type="entry name" value="PAD_central_sf"/>
</dbReference>
<dbReference type="SUPFAM" id="SSF110083">
    <property type="entry name" value="Peptidylarginine deiminase Pad4, middle domain"/>
    <property type="match status" value="1"/>
</dbReference>
<dbReference type="GO" id="GO:0005737">
    <property type="term" value="C:cytoplasm"/>
    <property type="evidence" value="ECO:0007669"/>
    <property type="project" value="InterPro"/>
</dbReference>
<dbReference type="OrthoDB" id="249764at2"/>
<proteinExistence type="predicted"/>
<dbReference type="Proteomes" id="UP000323876">
    <property type="component" value="Unassembled WGS sequence"/>
</dbReference>
<sequence>MNQETIFDLAYRKIWLVVGAAALVLTACSATTEERLVADIRADTNRDGIVDGKDVGDGIEKGKWTAEYGAIVLPNIGDVARRCPTSRSPVSDAELAGCHDAADDVARAPDYLAPMMTMPVGRGVAGMTGRVEPMGVGADKIRIFVKRQDSWIRLRPDENLTDAELRDGATLGIDSRDVVRDRAVWDGSVTVRFTVRTGGRTVTDDIALRVAPLLLHSHNQNAEALVIPSSADDPAYDRFVGDLTAAAQASGVTAPLITMNTTDTWAQDFVEFGYVSMPGAGGKTISLRVAIRSPQPEREGGRSVFDLRGPGMGAIQLGGAGDRHVDSFGNVETIPPYTHNGNEFPQGRVIIGTGNRNDATVGSPELQKFFAAQQIQPPLTLDTTWLVVGHVDEFIQFLPTPSGRGWRPAVSDPRRGLELLREQQRAGHGAEPAFSKPGAPDRTIDNVLADQRFVADNEFAARKIDENVERVFQETGTKPEDFVRIPGLYELSAGIDDEPDALVSFYPGAINGVLINASNYIAPRQWGPVVNGRDVFEAAVTDAYRSAGVSVHYVDDWETLHVAGGEIHCGTNVLRQTGILPIAR</sequence>
<evidence type="ECO:0000313" key="3">
    <source>
        <dbReference type="Proteomes" id="UP000323876"/>
    </source>
</evidence>
<organism evidence="2 3">
    <name type="scientific">Nocardia colli</name>
    <dbReference type="NCBI Taxonomy" id="2545717"/>
    <lineage>
        <taxon>Bacteria</taxon>
        <taxon>Bacillati</taxon>
        <taxon>Actinomycetota</taxon>
        <taxon>Actinomycetes</taxon>
        <taxon>Mycobacteriales</taxon>
        <taxon>Nocardiaceae</taxon>
        <taxon>Nocardia</taxon>
    </lineage>
</organism>
<dbReference type="InterPro" id="IPR013530">
    <property type="entry name" value="PAD_C"/>
</dbReference>
<dbReference type="InterPro" id="IPR004303">
    <property type="entry name" value="PAD"/>
</dbReference>
<dbReference type="RefSeq" id="WP_150401042.1">
    <property type="nucleotide sequence ID" value="NZ_VXLC01000003.1"/>
</dbReference>
<keyword evidence="3" id="KW-1185">Reference proteome</keyword>
<dbReference type="PROSITE" id="PS00018">
    <property type="entry name" value="EF_HAND_1"/>
    <property type="match status" value="1"/>
</dbReference>